<organism evidence="3 4">
    <name type="scientific">Friedmanniomyces simplex</name>
    <dbReference type="NCBI Taxonomy" id="329884"/>
    <lineage>
        <taxon>Eukaryota</taxon>
        <taxon>Fungi</taxon>
        <taxon>Dikarya</taxon>
        <taxon>Ascomycota</taxon>
        <taxon>Pezizomycotina</taxon>
        <taxon>Dothideomycetes</taxon>
        <taxon>Dothideomycetidae</taxon>
        <taxon>Mycosphaerellales</taxon>
        <taxon>Teratosphaeriaceae</taxon>
        <taxon>Friedmanniomyces</taxon>
    </lineage>
</organism>
<dbReference type="EMBL" id="NAJQ01001274">
    <property type="protein sequence ID" value="TKA61115.1"/>
    <property type="molecule type" value="Genomic_DNA"/>
</dbReference>
<evidence type="ECO:0000256" key="2">
    <source>
        <dbReference type="SAM" id="MobiDB-lite"/>
    </source>
</evidence>
<feature type="compositionally biased region" description="Basic and acidic residues" evidence="2">
    <location>
        <begin position="412"/>
        <end position="427"/>
    </location>
</feature>
<proteinExistence type="predicted"/>
<evidence type="ECO:0000256" key="1">
    <source>
        <dbReference type="SAM" id="Coils"/>
    </source>
</evidence>
<keyword evidence="1" id="KW-0175">Coiled coil</keyword>
<comment type="caution">
    <text evidence="3">The sequence shown here is derived from an EMBL/GenBank/DDBJ whole genome shotgun (WGS) entry which is preliminary data.</text>
</comment>
<feature type="region of interest" description="Disordered" evidence="2">
    <location>
        <begin position="370"/>
        <end position="427"/>
    </location>
</feature>
<feature type="coiled-coil region" evidence="1">
    <location>
        <begin position="257"/>
        <end position="284"/>
    </location>
</feature>
<feature type="non-terminal residue" evidence="3">
    <location>
        <position position="1"/>
    </location>
</feature>
<reference evidence="3 4" key="1">
    <citation type="submission" date="2017-03" db="EMBL/GenBank/DDBJ databases">
        <title>Genomes of endolithic fungi from Antarctica.</title>
        <authorList>
            <person name="Coleine C."/>
            <person name="Masonjones S."/>
            <person name="Stajich J.E."/>
        </authorList>
    </citation>
    <scope>NUCLEOTIDE SEQUENCE [LARGE SCALE GENOMIC DNA]</scope>
    <source>
        <strain evidence="3 4">CCFEE 5184</strain>
    </source>
</reference>
<dbReference type="Proteomes" id="UP000309340">
    <property type="component" value="Unassembled WGS sequence"/>
</dbReference>
<accession>A0A4U0WHV4</accession>
<dbReference type="OrthoDB" id="3922484at2759"/>
<sequence length="427" mass="48350">PPTPPLPTQQEQDLEDLQAEIEAYPALVKAGGRPPYPFHLLNEIFHHPEQYLEDPQYHDIILFWRGRVLHEEEKTPLCACHLLRWNKFRRLQRTIRERSIQSEWTLISAADWDTWGAFIERYGQKEGSWGFPEYTERIKKRLSKYGFTRPFELESDVSRQDSITTWIEYLAYEHWFYDQHASYIKRFQREHDEAWKKLVDSGVLRPGESYDIVCDIESVFKDAAENEQAKRAVQSTTAALLAAEVAVIKSCASQDVRDADERRLSAAQASRDKAEADYQSLMRRKSLKVIAAEDLEDLQHPDTDFPAVCGSAIASVEKAPADSAGARQGKRKRSRCEAIDVHQRLKKSRITSQGDLETCLSNRTADATGGALDAVEGTMNIGGREGGPEDGKASCHESRHARTKSSALASDQAEKESDKDPSKGREG</sequence>
<protein>
    <submittedName>
        <fullName evidence="3">Uncharacterized protein</fullName>
    </submittedName>
</protein>
<evidence type="ECO:0000313" key="3">
    <source>
        <dbReference type="EMBL" id="TKA61115.1"/>
    </source>
</evidence>
<gene>
    <name evidence="3" type="ORF">B0A55_13382</name>
</gene>
<evidence type="ECO:0000313" key="4">
    <source>
        <dbReference type="Proteomes" id="UP000309340"/>
    </source>
</evidence>
<dbReference type="AlphaFoldDB" id="A0A4U0WHV4"/>
<name>A0A4U0WHV4_9PEZI</name>
<feature type="compositionally biased region" description="Basic and acidic residues" evidence="2">
    <location>
        <begin position="386"/>
        <end position="400"/>
    </location>
</feature>
<dbReference type="STRING" id="329884.A0A4U0WHV4"/>
<keyword evidence="4" id="KW-1185">Reference proteome</keyword>